<dbReference type="SUPFAM" id="SSF50494">
    <property type="entry name" value="Trypsin-like serine proteases"/>
    <property type="match status" value="1"/>
</dbReference>
<proteinExistence type="predicted"/>
<dbReference type="KEGG" id="plia:E4191_03835"/>
<dbReference type="RefSeq" id="WP_135312229.1">
    <property type="nucleotide sequence ID" value="NZ_CP038439.1"/>
</dbReference>
<dbReference type="InterPro" id="IPR009003">
    <property type="entry name" value="Peptidase_S1_PA"/>
</dbReference>
<evidence type="ECO:0000313" key="2">
    <source>
        <dbReference type="Proteomes" id="UP000296374"/>
    </source>
</evidence>
<dbReference type="AlphaFoldDB" id="A0A4P7HIS2"/>
<gene>
    <name evidence="1" type="ORF">E4191_03835</name>
</gene>
<organism evidence="1 2">
    <name type="scientific">Paracoccus liaowanqingii</name>
    <dbReference type="NCBI Taxonomy" id="2560053"/>
    <lineage>
        <taxon>Bacteria</taxon>
        <taxon>Pseudomonadati</taxon>
        <taxon>Pseudomonadota</taxon>
        <taxon>Alphaproteobacteria</taxon>
        <taxon>Rhodobacterales</taxon>
        <taxon>Paracoccaceae</taxon>
        <taxon>Paracoccus</taxon>
    </lineage>
</organism>
<dbReference type="Gene3D" id="3.90.70.10">
    <property type="entry name" value="Cysteine proteinases"/>
    <property type="match status" value="1"/>
</dbReference>
<dbReference type="Proteomes" id="UP000296374">
    <property type="component" value="Chromosome"/>
</dbReference>
<evidence type="ECO:0000313" key="1">
    <source>
        <dbReference type="EMBL" id="QBX33936.1"/>
    </source>
</evidence>
<reference evidence="2" key="1">
    <citation type="submission" date="2019-03" db="EMBL/GenBank/DDBJ databases">
        <authorList>
            <person name="Li J."/>
        </authorList>
    </citation>
    <scope>NUCLEOTIDE SEQUENCE [LARGE SCALE GENOMIC DNA]</scope>
    <source>
        <strain evidence="2">2251</strain>
    </source>
</reference>
<dbReference type="Pfam" id="PF13365">
    <property type="entry name" value="Trypsin_2"/>
    <property type="match status" value="1"/>
</dbReference>
<accession>A0A4P7HIS2</accession>
<dbReference type="SUPFAM" id="SSF54001">
    <property type="entry name" value="Cysteine proteinases"/>
    <property type="match status" value="1"/>
</dbReference>
<evidence type="ECO:0008006" key="3">
    <source>
        <dbReference type="Google" id="ProtNLM"/>
    </source>
</evidence>
<dbReference type="CDD" id="cd02619">
    <property type="entry name" value="Peptidase_C1"/>
    <property type="match status" value="1"/>
</dbReference>
<name>A0A4P7HIS2_9RHOB</name>
<dbReference type="Gene3D" id="2.40.10.120">
    <property type="match status" value="1"/>
</dbReference>
<sequence length="861" mass="92931">MQHDLAAARRFLAMGLDHPRARSIINAMRPIFRYDAVDAGRAAALKALAEACGPRIARLEVKLNGQFVPLATAWPCASGLDPDAPGPTRRFVTAGHVLPLFFQTAQILSFAGSVQTRAMHPGRVVFPDGRTFEIRKWISAHDLDLAVFDIEGQCEGLILDRSGTLPTVVAPIGYPLVAGVGLFAQIDAAYREKLFAGTGDSRPHSSRRLKGYFLHDATTIPGYSGAPVFDPATQRVVGVHVWGSADRPDIAGSSPEADPFAADLNDAVRIAAALGDGWMRDILAGLSDAPPDGAPTRPWEARQSPEAALSLSALGQEALRRIAPARRPVAPPDAGIDRDRPDSRDRWFRPSLAPPAQQILPQPTVIGDQATEGSCAAFAVAAAIEHHLAQRPDHVAAPVFRASVRMLDRMARRHDEWLDDTPDGTSLRAVLKGFYHNGVCSWDRAPYVPGLTDFFLTRDIAKEARRLTLGSYLRVRPTLDDMRMAVQEARVVIVTARIHDGWRHPDADHRIPYDTADPPQPRGLHAFVIDGYTDEGFIVQNSRGPDWGGFAGLPGHALWSFDDWAAHGGDAWVIRLAPDSARAFAVAAGGHAGAGTRRIGLLGHMIHAERGGLIEDGTLGLGARGVAETAGYLASDEGRAAYPRLLLMVHDPLLDSDTIAGLALPLTMRLKARGIYPLHIVYGMDEMLGCRLRLAHDVGQAVTRYLREGGSRDAALARQLGPGIRAQVDSYRRGAQEAAPRLMRDALAVLPLFAADEGRRIQMVSVGLGAIPARALGRAVPDVRPDHLAIAPPVPMRAARVWRLSDTRDESDLPGWRGSLTDLIAAAHDCRIRARGGTPAATIQALLGQADFTEQLVERLG</sequence>
<protein>
    <recommendedName>
        <fullName evidence="3">Serine protease</fullName>
    </recommendedName>
</protein>
<dbReference type="InterPro" id="IPR038765">
    <property type="entry name" value="Papain-like_cys_pep_sf"/>
</dbReference>
<dbReference type="EMBL" id="CP038439">
    <property type="protein sequence ID" value="QBX33936.1"/>
    <property type="molecule type" value="Genomic_DNA"/>
</dbReference>